<evidence type="ECO:0000259" key="9">
    <source>
        <dbReference type="PROSITE" id="PS51296"/>
    </source>
</evidence>
<keyword evidence="4" id="KW-0411">Iron-sulfur</keyword>
<evidence type="ECO:0000256" key="2">
    <source>
        <dbReference type="ARBA" id="ARBA00022723"/>
    </source>
</evidence>
<dbReference type="SUPFAM" id="SSF50022">
    <property type="entry name" value="ISP domain"/>
    <property type="match status" value="1"/>
</dbReference>
<feature type="region of interest" description="Disordered" evidence="7">
    <location>
        <begin position="1"/>
        <end position="29"/>
    </location>
</feature>
<dbReference type="GO" id="GO:0046872">
    <property type="term" value="F:metal ion binding"/>
    <property type="evidence" value="ECO:0007669"/>
    <property type="project" value="UniProtKB-KW"/>
</dbReference>
<dbReference type="PROSITE" id="PS51296">
    <property type="entry name" value="RIESKE"/>
    <property type="match status" value="1"/>
</dbReference>
<dbReference type="PRINTS" id="PR00162">
    <property type="entry name" value="RIESKE"/>
</dbReference>
<keyword evidence="2" id="KW-0479">Metal-binding</keyword>
<keyword evidence="8" id="KW-0472">Membrane</keyword>
<dbReference type="InterPro" id="IPR017941">
    <property type="entry name" value="Rieske_2Fe-2S"/>
</dbReference>
<keyword evidence="3" id="KW-0408">Iron</keyword>
<evidence type="ECO:0000256" key="4">
    <source>
        <dbReference type="ARBA" id="ARBA00023014"/>
    </source>
</evidence>
<keyword evidence="8" id="KW-0812">Transmembrane</keyword>
<feature type="domain" description="Rieske" evidence="9">
    <location>
        <begin position="85"/>
        <end position="178"/>
    </location>
</feature>
<dbReference type="InterPro" id="IPR014349">
    <property type="entry name" value="Rieske_Fe-S_prot"/>
</dbReference>
<evidence type="ECO:0000313" key="10">
    <source>
        <dbReference type="EMBL" id="SVA01302.1"/>
    </source>
</evidence>
<sequence length="201" mass="22839">MDSVDEQKLDSKKPEVPKGEPEKKPAQKRASIGKGSILIEPIKRRSFFSWLTLAWLAFTAATGTFFGIMLRFMFPNVLFEPKQTFKAGYPDDYSIGDVTTSLKEKYGVWIVRSTEEIYALSTVCTHLGCTPNWLKNENKFKCPCHGSGFRKTGINFEGPAPRPLERYKISLANDGQIFIDKTKKYAYEKGQWSDPESYLSV</sequence>
<accession>A0A381SB45</accession>
<dbReference type="InterPro" id="IPR036922">
    <property type="entry name" value="Rieske_2Fe-2S_sf"/>
</dbReference>
<proteinExistence type="predicted"/>
<evidence type="ECO:0000256" key="6">
    <source>
        <dbReference type="ARBA" id="ARBA00034078"/>
    </source>
</evidence>
<keyword evidence="8" id="KW-1133">Transmembrane helix</keyword>
<reference evidence="10" key="1">
    <citation type="submission" date="2018-05" db="EMBL/GenBank/DDBJ databases">
        <authorList>
            <person name="Lanie J.A."/>
            <person name="Ng W.-L."/>
            <person name="Kazmierczak K.M."/>
            <person name="Andrzejewski T.M."/>
            <person name="Davidsen T.M."/>
            <person name="Wayne K.J."/>
            <person name="Tettelin H."/>
            <person name="Glass J.I."/>
            <person name="Rusch D."/>
            <person name="Podicherti R."/>
            <person name="Tsui H.-C.T."/>
            <person name="Winkler M.E."/>
        </authorList>
    </citation>
    <scope>NUCLEOTIDE SEQUENCE</scope>
</reference>
<protein>
    <recommendedName>
        <fullName evidence="9">Rieske domain-containing protein</fullName>
    </recommendedName>
</protein>
<dbReference type="InterPro" id="IPR005805">
    <property type="entry name" value="Rieske_Fe-S_prot_C"/>
</dbReference>
<keyword evidence="5" id="KW-1015">Disulfide bond</keyword>
<name>A0A381SB45_9ZZZZ</name>
<evidence type="ECO:0000256" key="7">
    <source>
        <dbReference type="SAM" id="MobiDB-lite"/>
    </source>
</evidence>
<dbReference type="EMBL" id="UINC01002890">
    <property type="protein sequence ID" value="SVA01302.1"/>
    <property type="molecule type" value="Genomic_DNA"/>
</dbReference>
<feature type="transmembrane region" description="Helical" evidence="8">
    <location>
        <begin position="47"/>
        <end position="74"/>
    </location>
</feature>
<dbReference type="Pfam" id="PF00355">
    <property type="entry name" value="Rieske"/>
    <property type="match status" value="1"/>
</dbReference>
<evidence type="ECO:0000256" key="8">
    <source>
        <dbReference type="SAM" id="Phobius"/>
    </source>
</evidence>
<keyword evidence="1" id="KW-0001">2Fe-2S</keyword>
<dbReference type="AlphaFoldDB" id="A0A381SB45"/>
<evidence type="ECO:0000256" key="3">
    <source>
        <dbReference type="ARBA" id="ARBA00023004"/>
    </source>
</evidence>
<dbReference type="GO" id="GO:0051537">
    <property type="term" value="F:2 iron, 2 sulfur cluster binding"/>
    <property type="evidence" value="ECO:0007669"/>
    <property type="project" value="UniProtKB-KW"/>
</dbReference>
<feature type="compositionally biased region" description="Basic and acidic residues" evidence="7">
    <location>
        <begin position="1"/>
        <end position="25"/>
    </location>
</feature>
<gene>
    <name evidence="10" type="ORF">METZ01_LOCUS54156</name>
</gene>
<dbReference type="Gene3D" id="2.102.10.10">
    <property type="entry name" value="Rieske [2Fe-2S] iron-sulphur domain"/>
    <property type="match status" value="1"/>
</dbReference>
<organism evidence="10">
    <name type="scientific">marine metagenome</name>
    <dbReference type="NCBI Taxonomy" id="408172"/>
    <lineage>
        <taxon>unclassified sequences</taxon>
        <taxon>metagenomes</taxon>
        <taxon>ecological metagenomes</taxon>
    </lineage>
</organism>
<evidence type="ECO:0000256" key="1">
    <source>
        <dbReference type="ARBA" id="ARBA00022714"/>
    </source>
</evidence>
<comment type="cofactor">
    <cofactor evidence="6">
        <name>[2Fe-2S] cluster</name>
        <dbReference type="ChEBI" id="CHEBI:190135"/>
    </cofactor>
</comment>
<dbReference type="PANTHER" id="PTHR10134">
    <property type="entry name" value="CYTOCHROME B-C1 COMPLEX SUBUNIT RIESKE, MITOCHONDRIAL"/>
    <property type="match status" value="1"/>
</dbReference>
<evidence type="ECO:0000256" key="5">
    <source>
        <dbReference type="ARBA" id="ARBA00023157"/>
    </source>
</evidence>
<dbReference type="GO" id="GO:0016020">
    <property type="term" value="C:membrane"/>
    <property type="evidence" value="ECO:0007669"/>
    <property type="project" value="InterPro"/>
</dbReference>